<feature type="compositionally biased region" description="Polar residues" evidence="1">
    <location>
        <begin position="191"/>
        <end position="212"/>
    </location>
</feature>
<proteinExistence type="predicted"/>
<keyword evidence="4" id="KW-1185">Reference proteome</keyword>
<reference evidence="3" key="1">
    <citation type="submission" date="2022-07" db="EMBL/GenBank/DDBJ databases">
        <title>Phylogenomic reconstructions and comparative analyses of Kickxellomycotina fungi.</title>
        <authorList>
            <person name="Reynolds N.K."/>
            <person name="Stajich J.E."/>
            <person name="Barry K."/>
            <person name="Grigoriev I.V."/>
            <person name="Crous P."/>
            <person name="Smith M.E."/>
        </authorList>
    </citation>
    <scope>NUCLEOTIDE SEQUENCE</scope>
    <source>
        <strain evidence="3">RSA 861</strain>
    </source>
</reference>
<feature type="chain" id="PRO_5040832790" evidence="2">
    <location>
        <begin position="17"/>
        <end position="212"/>
    </location>
</feature>
<comment type="caution">
    <text evidence="3">The sequence shown here is derived from an EMBL/GenBank/DDBJ whole genome shotgun (WGS) entry which is preliminary data.</text>
</comment>
<dbReference type="EMBL" id="JANBPT010000390">
    <property type="protein sequence ID" value="KAJ1922516.1"/>
    <property type="molecule type" value="Genomic_DNA"/>
</dbReference>
<accession>A0A9W8DS53</accession>
<protein>
    <submittedName>
        <fullName evidence="3">Uncharacterized protein</fullName>
    </submittedName>
</protein>
<evidence type="ECO:0000313" key="4">
    <source>
        <dbReference type="Proteomes" id="UP001150569"/>
    </source>
</evidence>
<dbReference type="AlphaFoldDB" id="A0A9W8DS53"/>
<evidence type="ECO:0000256" key="2">
    <source>
        <dbReference type="SAM" id="SignalP"/>
    </source>
</evidence>
<sequence length="212" mass="23500">MQFAVAFLAILGAASAAPAPSLVGGSLSTFADTNNFNTEAPFNRPQLRGDHSEYDSDIEHLMRSPGPSRDFDYDYLMDETDQGFGPTIDSSSRKRSRDEADKYPEAQKLLRKVFDRTLSPSADKRNTYNYNGQGIPMFNPDGEYNSEIFDGLQDNDYSPQTFGTDELVGSPLPMSEEESGRSGARVGYRTQWKNSPDSQTSSEDRTSTGLLF</sequence>
<gene>
    <name evidence="3" type="ORF">IWQ60_006473</name>
</gene>
<name>A0A9W8DS53_9FUNG</name>
<feature type="compositionally biased region" description="Basic and acidic residues" evidence="1">
    <location>
        <begin position="96"/>
        <end position="105"/>
    </location>
</feature>
<feature type="region of interest" description="Disordered" evidence="1">
    <location>
        <begin position="152"/>
        <end position="212"/>
    </location>
</feature>
<evidence type="ECO:0000313" key="3">
    <source>
        <dbReference type="EMBL" id="KAJ1922516.1"/>
    </source>
</evidence>
<feature type="signal peptide" evidence="2">
    <location>
        <begin position="1"/>
        <end position="16"/>
    </location>
</feature>
<evidence type="ECO:0000256" key="1">
    <source>
        <dbReference type="SAM" id="MobiDB-lite"/>
    </source>
</evidence>
<dbReference type="Proteomes" id="UP001150569">
    <property type="component" value="Unassembled WGS sequence"/>
</dbReference>
<feature type="region of interest" description="Disordered" evidence="1">
    <location>
        <begin position="82"/>
        <end position="105"/>
    </location>
</feature>
<keyword evidence="2" id="KW-0732">Signal</keyword>
<organism evidence="3 4">
    <name type="scientific">Tieghemiomyces parasiticus</name>
    <dbReference type="NCBI Taxonomy" id="78921"/>
    <lineage>
        <taxon>Eukaryota</taxon>
        <taxon>Fungi</taxon>
        <taxon>Fungi incertae sedis</taxon>
        <taxon>Zoopagomycota</taxon>
        <taxon>Kickxellomycotina</taxon>
        <taxon>Dimargaritomycetes</taxon>
        <taxon>Dimargaritales</taxon>
        <taxon>Dimargaritaceae</taxon>
        <taxon>Tieghemiomyces</taxon>
    </lineage>
</organism>